<evidence type="ECO:0000256" key="1">
    <source>
        <dbReference type="SAM" id="MobiDB-lite"/>
    </source>
</evidence>
<dbReference type="EMBL" id="LDAU01000239">
    <property type="protein sequence ID" value="KRW98573.1"/>
    <property type="molecule type" value="Genomic_DNA"/>
</dbReference>
<comment type="caution">
    <text evidence="3">The sequence shown here is derived from an EMBL/GenBank/DDBJ whole genome shotgun (WGS) entry which is preliminary data.</text>
</comment>
<dbReference type="OrthoDB" id="273070at2759"/>
<feature type="compositionally biased region" description="Acidic residues" evidence="1">
    <location>
        <begin position="517"/>
        <end position="532"/>
    </location>
</feature>
<evidence type="ECO:0000313" key="3">
    <source>
        <dbReference type="EMBL" id="KRW98573.1"/>
    </source>
</evidence>
<feature type="compositionally biased region" description="Acidic residues" evidence="1">
    <location>
        <begin position="354"/>
        <end position="370"/>
    </location>
</feature>
<dbReference type="Proteomes" id="UP000054937">
    <property type="component" value="Unassembled WGS sequence"/>
</dbReference>
<feature type="compositionally biased region" description="Basic and acidic residues" evidence="1">
    <location>
        <begin position="406"/>
        <end position="425"/>
    </location>
</feature>
<proteinExistence type="predicted"/>
<keyword evidence="4" id="KW-1185">Reference proteome</keyword>
<dbReference type="OMA" id="NNGIGMH"/>
<evidence type="ECO:0000259" key="2">
    <source>
        <dbReference type="Pfam" id="PF10453"/>
    </source>
</evidence>
<dbReference type="InterPro" id="IPR019496">
    <property type="entry name" value="NUFIP1_cons_dom"/>
</dbReference>
<reference evidence="3 4" key="1">
    <citation type="journal article" date="2015" name="Sci. Rep.">
        <title>Genome of the facultative scuticociliatosis pathogen Pseudocohnilembus persalinus provides insight into its virulence through horizontal gene transfer.</title>
        <authorList>
            <person name="Xiong J."/>
            <person name="Wang G."/>
            <person name="Cheng J."/>
            <person name="Tian M."/>
            <person name="Pan X."/>
            <person name="Warren A."/>
            <person name="Jiang C."/>
            <person name="Yuan D."/>
            <person name="Miao W."/>
        </authorList>
    </citation>
    <scope>NUCLEOTIDE SEQUENCE [LARGE SCALE GENOMIC DNA]</scope>
    <source>
        <strain evidence="3">36N120E</strain>
    </source>
</reference>
<feature type="domain" description="FMR1-interacting protein 1 conserved" evidence="2">
    <location>
        <begin position="168"/>
        <end position="214"/>
    </location>
</feature>
<accession>A0A0V0Q8L2</accession>
<feature type="compositionally biased region" description="Low complexity" evidence="1">
    <location>
        <begin position="386"/>
        <end position="405"/>
    </location>
</feature>
<feature type="region of interest" description="Disordered" evidence="1">
    <location>
        <begin position="27"/>
        <end position="55"/>
    </location>
</feature>
<dbReference type="AlphaFoldDB" id="A0A0V0Q8L2"/>
<protein>
    <recommendedName>
        <fullName evidence="2">FMR1-interacting protein 1 conserved domain-containing protein</fullName>
    </recommendedName>
</protein>
<feature type="compositionally biased region" description="Polar residues" evidence="1">
    <location>
        <begin position="533"/>
        <end position="565"/>
    </location>
</feature>
<feature type="region of interest" description="Disordered" evidence="1">
    <location>
        <begin position="108"/>
        <end position="127"/>
    </location>
</feature>
<name>A0A0V0Q8L2_PSEPJ</name>
<feature type="region of interest" description="Disordered" evidence="1">
    <location>
        <begin position="512"/>
        <end position="565"/>
    </location>
</feature>
<feature type="region of interest" description="Disordered" evidence="1">
    <location>
        <begin position="139"/>
        <end position="159"/>
    </location>
</feature>
<evidence type="ECO:0000313" key="4">
    <source>
        <dbReference type="Proteomes" id="UP000054937"/>
    </source>
</evidence>
<feature type="compositionally biased region" description="Low complexity" evidence="1">
    <location>
        <begin position="29"/>
        <end position="45"/>
    </location>
</feature>
<gene>
    <name evidence="3" type="ORF">PPERSA_02381</name>
</gene>
<feature type="region of interest" description="Disordered" evidence="1">
    <location>
        <begin position="379"/>
        <end position="437"/>
    </location>
</feature>
<organism evidence="3 4">
    <name type="scientific">Pseudocohnilembus persalinus</name>
    <name type="common">Ciliate</name>
    <dbReference type="NCBI Taxonomy" id="266149"/>
    <lineage>
        <taxon>Eukaryota</taxon>
        <taxon>Sar</taxon>
        <taxon>Alveolata</taxon>
        <taxon>Ciliophora</taxon>
        <taxon>Intramacronucleata</taxon>
        <taxon>Oligohymenophorea</taxon>
        <taxon>Scuticociliatia</taxon>
        <taxon>Philasterida</taxon>
        <taxon>Pseudocohnilembidae</taxon>
        <taxon>Pseudocohnilembus</taxon>
    </lineage>
</organism>
<sequence>MSQNNYNNQTFDLFQMLQPSRILSQAKSNIQQNQNQTNEPNTLQLPKPPNFASNINQQQQQNQIQQPNFLAQLNPNNMPNFLAPDFKQQMQQLQPKNQPLDLLNPQLFSNNQKNNNTPNKNNSYNNFNMQNQYQNQMNKNFSGRKNRNDDYAFNQDDSDIDDEEKLYQQNLKKQGQVQESQEEIKKWLEQRKKNYPTLQTQIKKKKQKKNLDKSGQYAELSLLEIKLRKKLSILNADSRALRKIEVKQRQLDMIKKNYQEGVKIKNVVNLTKIKQKVYEAKSRAKTEINLQQKQIINAADLDPAQFQKKVKQCIKSKLKLQQKQKLQLQYIQDNNLIQDQSNIFVTDQLKNNENDQEMEEEEDDDEDMPEEIPIKSSKKQYEYEQDQNQNQNQDQIQKQQQQQNENEIKTEKENKSKQEKQDNQKKNSGGKLSQPDIKERVSQMVKQLKEKQQQYDNSLQHMFNYKENQSNFKYKTNQLLSSYLAEEIYKERIAILQAIRYIVSHEFLQNPDLMDKSDEEEDDEDDDEEEELSQNCQKENLQNSQEIQESQQKDNQQNTYNKDQVQSQIIDNFEKIEEKQLVQEEKIQGIDQYALQEYDKLFQNLENQQKDQENEEQEDV</sequence>
<dbReference type="InParanoid" id="A0A0V0Q8L2"/>
<dbReference type="Pfam" id="PF10453">
    <property type="entry name" value="NUFIP1"/>
    <property type="match status" value="1"/>
</dbReference>
<feature type="region of interest" description="Disordered" evidence="1">
    <location>
        <begin position="351"/>
        <end position="370"/>
    </location>
</feature>